<dbReference type="Proteomes" id="UP000002489">
    <property type="component" value="Unassembled WGS sequence"/>
</dbReference>
<reference evidence="2" key="1">
    <citation type="journal article" date="2012" name="Mol. Plant Microbe Interact.">
        <title>A highly conserved effector in Fusarium oxysporum is required for full virulence on Arabidopsis.</title>
        <authorList>
            <person name="Thatcher L.F."/>
            <person name="Gardiner D.M."/>
            <person name="Kazan K."/>
            <person name="Manners J."/>
        </authorList>
    </citation>
    <scope>NUCLEOTIDE SEQUENCE [LARGE SCALE GENOMIC DNA]</scope>
    <source>
        <strain evidence="2">Fo5176</strain>
    </source>
</reference>
<evidence type="ECO:0000313" key="1">
    <source>
        <dbReference type="EnsemblFungi" id="FOXG_03602P0"/>
    </source>
</evidence>
<sequence>MRMQAATLCTVLVIIGSWIVVFHIFRVAQIVICVGIRSNFVRTGLWIKLEVGTVTGLMKIVELRRRLRDHVQAHVRILEDPTILKLGHGGGLILGQSLVLVTGSSRTATGRDDRL</sequence>
<reference evidence="1" key="2">
    <citation type="submission" date="2025-08" db="UniProtKB">
        <authorList>
            <consortium name="EnsemblFungi"/>
        </authorList>
    </citation>
    <scope>IDENTIFICATION</scope>
    <source>
        <strain evidence="1">4287 / CBS 123668 / FGSC 9935 / NRRL 34936</strain>
    </source>
</reference>
<dbReference type="EnsemblFungi" id="FOXG_03602T0">
    <property type="protein sequence ID" value="FOXG_03602P0"/>
    <property type="gene ID" value="FOXG_03602"/>
</dbReference>
<proteinExistence type="predicted"/>
<name>A0A0D2XI52_FUSOF</name>
<dbReference type="AlphaFoldDB" id="A0A0D2XI52"/>
<evidence type="ECO:0000313" key="2">
    <source>
        <dbReference type="Proteomes" id="UP000002489"/>
    </source>
</evidence>
<accession>A0A0D2XI52</accession>
<protein>
    <submittedName>
        <fullName evidence="1">Uncharacterized protein</fullName>
    </submittedName>
</protein>
<organism evidence="1 2">
    <name type="scientific">Fusarium oxysporum (strain Fo5176)</name>
    <name type="common">Fusarium vascular wilt</name>
    <dbReference type="NCBI Taxonomy" id="660025"/>
    <lineage>
        <taxon>Eukaryota</taxon>
        <taxon>Fungi</taxon>
        <taxon>Dikarya</taxon>
        <taxon>Ascomycota</taxon>
        <taxon>Pezizomycotina</taxon>
        <taxon>Sordariomycetes</taxon>
        <taxon>Hypocreomycetidae</taxon>
        <taxon>Hypocreales</taxon>
        <taxon>Nectriaceae</taxon>
        <taxon>Fusarium</taxon>
        <taxon>Fusarium oxysporum species complex</taxon>
    </lineage>
</organism>